<evidence type="ECO:0000259" key="4">
    <source>
        <dbReference type="PROSITE" id="PS01124"/>
    </source>
</evidence>
<evidence type="ECO:0000313" key="5">
    <source>
        <dbReference type="EMBL" id="SDZ23551.1"/>
    </source>
</evidence>
<dbReference type="GO" id="GO:0043565">
    <property type="term" value="F:sequence-specific DNA binding"/>
    <property type="evidence" value="ECO:0007669"/>
    <property type="project" value="InterPro"/>
</dbReference>
<evidence type="ECO:0000256" key="3">
    <source>
        <dbReference type="ARBA" id="ARBA00023163"/>
    </source>
</evidence>
<keyword evidence="2 5" id="KW-0238">DNA-binding</keyword>
<accession>A0A1H3RE56</accession>
<dbReference type="InterPro" id="IPR020449">
    <property type="entry name" value="Tscrpt_reg_AraC-type_HTH"/>
</dbReference>
<proteinExistence type="predicted"/>
<dbReference type="OrthoDB" id="9807321at2"/>
<keyword evidence="1" id="KW-0805">Transcription regulation</keyword>
<dbReference type="PROSITE" id="PS00041">
    <property type="entry name" value="HTH_ARAC_FAMILY_1"/>
    <property type="match status" value="1"/>
</dbReference>
<protein>
    <submittedName>
        <fullName evidence="5">AraC-type DNA-binding protein</fullName>
    </submittedName>
</protein>
<dbReference type="InterPro" id="IPR018062">
    <property type="entry name" value="HTH_AraC-typ_CS"/>
</dbReference>
<keyword evidence="6" id="KW-1185">Reference proteome</keyword>
<dbReference type="Pfam" id="PF12833">
    <property type="entry name" value="HTH_18"/>
    <property type="match status" value="1"/>
</dbReference>
<dbReference type="GO" id="GO:0003700">
    <property type="term" value="F:DNA-binding transcription factor activity"/>
    <property type="evidence" value="ECO:0007669"/>
    <property type="project" value="InterPro"/>
</dbReference>
<dbReference type="SUPFAM" id="SSF51182">
    <property type="entry name" value="RmlC-like cupins"/>
    <property type="match status" value="1"/>
</dbReference>
<dbReference type="Pfam" id="PF07883">
    <property type="entry name" value="Cupin_2"/>
    <property type="match status" value="1"/>
</dbReference>
<reference evidence="6" key="1">
    <citation type="submission" date="2016-10" db="EMBL/GenBank/DDBJ databases">
        <authorList>
            <person name="Varghese N."/>
            <person name="Submissions S."/>
        </authorList>
    </citation>
    <scope>NUCLEOTIDE SEQUENCE [LARGE SCALE GENOMIC DNA]</scope>
    <source>
        <strain evidence="6">SP</strain>
    </source>
</reference>
<dbReference type="SMART" id="SM00342">
    <property type="entry name" value="HTH_ARAC"/>
    <property type="match status" value="1"/>
</dbReference>
<dbReference type="InterPro" id="IPR014710">
    <property type="entry name" value="RmlC-like_jellyroll"/>
</dbReference>
<organism evidence="5 6">
    <name type="scientific">Evansella caseinilytica</name>
    <dbReference type="NCBI Taxonomy" id="1503961"/>
    <lineage>
        <taxon>Bacteria</taxon>
        <taxon>Bacillati</taxon>
        <taxon>Bacillota</taxon>
        <taxon>Bacilli</taxon>
        <taxon>Bacillales</taxon>
        <taxon>Bacillaceae</taxon>
        <taxon>Evansella</taxon>
    </lineage>
</organism>
<evidence type="ECO:0000313" key="6">
    <source>
        <dbReference type="Proteomes" id="UP000198935"/>
    </source>
</evidence>
<dbReference type="AlphaFoldDB" id="A0A1H3RE56"/>
<dbReference type="InterPro" id="IPR018060">
    <property type="entry name" value="HTH_AraC"/>
</dbReference>
<dbReference type="Gene3D" id="2.60.120.10">
    <property type="entry name" value="Jelly Rolls"/>
    <property type="match status" value="1"/>
</dbReference>
<dbReference type="STRING" id="1503961.SAMN05421736_10850"/>
<keyword evidence="3" id="KW-0804">Transcription</keyword>
<dbReference type="Proteomes" id="UP000198935">
    <property type="component" value="Unassembled WGS sequence"/>
</dbReference>
<dbReference type="InterPro" id="IPR011051">
    <property type="entry name" value="RmlC_Cupin_sf"/>
</dbReference>
<dbReference type="SUPFAM" id="SSF46689">
    <property type="entry name" value="Homeodomain-like"/>
    <property type="match status" value="2"/>
</dbReference>
<dbReference type="InterPro" id="IPR009057">
    <property type="entry name" value="Homeodomain-like_sf"/>
</dbReference>
<evidence type="ECO:0000256" key="1">
    <source>
        <dbReference type="ARBA" id="ARBA00023015"/>
    </source>
</evidence>
<dbReference type="PRINTS" id="PR00032">
    <property type="entry name" value="HTHARAC"/>
</dbReference>
<evidence type="ECO:0000256" key="2">
    <source>
        <dbReference type="ARBA" id="ARBA00023125"/>
    </source>
</evidence>
<gene>
    <name evidence="5" type="ORF">SAMN05421736_10850</name>
</gene>
<dbReference type="PROSITE" id="PS01124">
    <property type="entry name" value="HTH_ARAC_FAMILY_2"/>
    <property type="match status" value="1"/>
</dbReference>
<dbReference type="Gene3D" id="1.10.10.60">
    <property type="entry name" value="Homeodomain-like"/>
    <property type="match status" value="2"/>
</dbReference>
<name>A0A1H3RE56_9BACI</name>
<dbReference type="PANTHER" id="PTHR43280">
    <property type="entry name" value="ARAC-FAMILY TRANSCRIPTIONAL REGULATOR"/>
    <property type="match status" value="1"/>
</dbReference>
<dbReference type="EMBL" id="FNPI01000008">
    <property type="protein sequence ID" value="SDZ23551.1"/>
    <property type="molecule type" value="Genomic_DNA"/>
</dbReference>
<dbReference type="InterPro" id="IPR013096">
    <property type="entry name" value="Cupin_2"/>
</dbReference>
<feature type="domain" description="HTH araC/xylS-type" evidence="4">
    <location>
        <begin position="188"/>
        <end position="286"/>
    </location>
</feature>
<dbReference type="PANTHER" id="PTHR43280:SF28">
    <property type="entry name" value="HTH-TYPE TRANSCRIPTIONAL ACTIVATOR RHAS"/>
    <property type="match status" value="1"/>
</dbReference>
<sequence length="307" mass="35739">MSISGLYDQELLAGTYHPHVTFYYFKQWDDFQMPEAHAHHRVEIMYVISGQCKVTIDKDVWTMKKGQFVLIDAHVPHQLIVKKGKPCRMLNIEFQFEEKTGAFPSIKELTEENTAFQDFLTRKKMYHLLHDPNEVYFTLKNLVLELDEAQQDNQLMIKLLLSQLLIHIAKLAAAADCEDAAPANLYVKKTLDFIHHHYDCDIQVKDIAAAVHLHPNYLHRIFKAHTGSSVLEFLTSFRMEKAKMLLLHSSIPITDISEYIGINSRQYFSALFKKHTGQSPLEYRNSIDKWKREETEEEEDKNTQIGT</sequence>